<feature type="non-terminal residue" evidence="2">
    <location>
        <position position="61"/>
    </location>
</feature>
<reference evidence="2" key="1">
    <citation type="submission" date="2018-06" db="EMBL/GenBank/DDBJ databases">
        <authorList>
            <person name="Zhirakovskaya E."/>
        </authorList>
    </citation>
    <scope>NUCLEOTIDE SEQUENCE</scope>
</reference>
<proteinExistence type="predicted"/>
<organism evidence="2">
    <name type="scientific">hydrothermal vent metagenome</name>
    <dbReference type="NCBI Taxonomy" id="652676"/>
    <lineage>
        <taxon>unclassified sequences</taxon>
        <taxon>metagenomes</taxon>
        <taxon>ecological metagenomes</taxon>
    </lineage>
</organism>
<dbReference type="InterPro" id="IPR008030">
    <property type="entry name" value="NmrA-like"/>
</dbReference>
<accession>A0A3B0QVJ9</accession>
<evidence type="ECO:0000259" key="1">
    <source>
        <dbReference type="Pfam" id="PF05368"/>
    </source>
</evidence>
<sequence>MYVITGATGNTGKVIATKLLEAGKKVRIIARNAEKAKELTDKGAELFQGSTNDVGLLKKAF</sequence>
<dbReference type="Pfam" id="PF05368">
    <property type="entry name" value="NmrA"/>
    <property type="match status" value="1"/>
</dbReference>
<gene>
    <name evidence="2" type="ORF">MNBD_BACTEROID02-806</name>
</gene>
<dbReference type="InterPro" id="IPR036291">
    <property type="entry name" value="NAD(P)-bd_dom_sf"/>
</dbReference>
<feature type="domain" description="NmrA-like" evidence="1">
    <location>
        <begin position="3"/>
        <end position="61"/>
    </location>
</feature>
<dbReference type="Gene3D" id="3.40.50.720">
    <property type="entry name" value="NAD(P)-binding Rossmann-like Domain"/>
    <property type="match status" value="1"/>
</dbReference>
<dbReference type="AlphaFoldDB" id="A0A3B0QVJ9"/>
<dbReference type="SUPFAM" id="SSF51735">
    <property type="entry name" value="NAD(P)-binding Rossmann-fold domains"/>
    <property type="match status" value="1"/>
</dbReference>
<name>A0A3B0QVJ9_9ZZZZ</name>
<dbReference type="EMBL" id="UOEB01000148">
    <property type="protein sequence ID" value="VAV84342.1"/>
    <property type="molecule type" value="Genomic_DNA"/>
</dbReference>
<protein>
    <recommendedName>
        <fullName evidence="1">NmrA-like domain-containing protein</fullName>
    </recommendedName>
</protein>
<evidence type="ECO:0000313" key="2">
    <source>
        <dbReference type="EMBL" id="VAV84342.1"/>
    </source>
</evidence>